<evidence type="ECO:0000256" key="4">
    <source>
        <dbReference type="ARBA" id="ARBA00022801"/>
    </source>
</evidence>
<dbReference type="Gene3D" id="2.40.10.10">
    <property type="entry name" value="Trypsin-like serine proteases"/>
    <property type="match status" value="1"/>
</dbReference>
<dbReference type="FunFam" id="2.40.10.10:FF:000015">
    <property type="entry name" value="Atrial natriuretic peptide-converting enzyme"/>
    <property type="match status" value="1"/>
</dbReference>
<sequence>MQVVRFFPEIFFIWIMIGNVTSFRIRDPRRIMTAGNNQEHNQNYQNQNYQINQIDDNFFLTTAVPDSLPTSTPGITIDENAMLTTLPITILTSEITEPLTTTSQSTSKPTTHQTTTEIQEETTVVTTLLTSTSSSSSATIFSTPESSVYTLPTSSSTSAETSSAATTTMELTSTTSNLDLSSSSLASTILSTMTIASNKPSTVPVTETTSESRTSTSSPTESDSSDAIIFPDEDDNVSDTYVTFPPLIYQLISSQGQRFGYAVPGFVIPSEIKIYVNFPNSTIFVPGVIQATADTLTNKTTDKEAPKEDSSNKAPSGSKNITENTEKQAATNTEAPNIQIHVDGVSEENTSGEKTLKIYYSNKNAHSIQTPNDEARKEKHEMATNNKEILTSVTTLTEETLDTTLFTTHDYEVPNNEEAIIQTQSTTISTDILVTLSPNTGSTITETASNIIINDFIDTFKENIDLSHNTQNNDFGQNSGQFVGPTSIHKIKCEEYSSYFRNFKDVPKEQNSLPFQLFIVGGVGSEEKEFPHMAALGYGKGEEKQWLCGGSLISERFVLTAAHCLTSKQIGDVQIVRLGTTTLQTETLESMDYGIYRKIPHPRYVVGQQYNDIALIELYHPVKFTEFIRPICLDDENGYTGRKLIATGWGRIQATGSVSKDLQKVDLDYFPHDECQQKYAKVSKQDLPYGIDTQTQICAGSESEAKDSCQGDSGGPLQEKRLGRYYLLGITSFGIGCGTPGIPGVYTKVSYYIPWIESVVWPFSG</sequence>
<feature type="domain" description="Peptidase S1" evidence="9">
    <location>
        <begin position="519"/>
        <end position="761"/>
    </location>
</feature>
<comment type="subcellular location">
    <subcellularLocation>
        <location evidence="1">Secreted</location>
    </subcellularLocation>
</comment>
<evidence type="ECO:0000256" key="1">
    <source>
        <dbReference type="ARBA" id="ARBA00004613"/>
    </source>
</evidence>
<dbReference type="PRINTS" id="PR00722">
    <property type="entry name" value="CHYMOTRYPSIN"/>
</dbReference>
<dbReference type="PROSITE" id="PS50240">
    <property type="entry name" value="TRYPSIN_DOM"/>
    <property type="match status" value="1"/>
</dbReference>
<feature type="region of interest" description="Disordered" evidence="8">
    <location>
        <begin position="147"/>
        <end position="166"/>
    </location>
</feature>
<keyword evidence="3 7" id="KW-0645">Protease</keyword>
<evidence type="ECO:0000256" key="3">
    <source>
        <dbReference type="ARBA" id="ARBA00022670"/>
    </source>
</evidence>
<dbReference type="PROSITE" id="PS00134">
    <property type="entry name" value="TRYPSIN_HIS"/>
    <property type="match status" value="1"/>
</dbReference>
<dbReference type="AlphaFoldDB" id="A0A9P0M6K4"/>
<keyword evidence="5 7" id="KW-0720">Serine protease</keyword>
<organism evidence="10 11">
    <name type="scientific">Acanthoscelides obtectus</name>
    <name type="common">Bean weevil</name>
    <name type="synonym">Bruchus obtectus</name>
    <dbReference type="NCBI Taxonomy" id="200917"/>
    <lineage>
        <taxon>Eukaryota</taxon>
        <taxon>Metazoa</taxon>
        <taxon>Ecdysozoa</taxon>
        <taxon>Arthropoda</taxon>
        <taxon>Hexapoda</taxon>
        <taxon>Insecta</taxon>
        <taxon>Pterygota</taxon>
        <taxon>Neoptera</taxon>
        <taxon>Endopterygota</taxon>
        <taxon>Coleoptera</taxon>
        <taxon>Polyphaga</taxon>
        <taxon>Cucujiformia</taxon>
        <taxon>Chrysomeloidea</taxon>
        <taxon>Chrysomelidae</taxon>
        <taxon>Bruchinae</taxon>
        <taxon>Bruchini</taxon>
        <taxon>Acanthoscelides</taxon>
    </lineage>
</organism>
<dbReference type="InterPro" id="IPR043504">
    <property type="entry name" value="Peptidase_S1_PA_chymotrypsin"/>
</dbReference>
<evidence type="ECO:0000256" key="5">
    <source>
        <dbReference type="ARBA" id="ARBA00022825"/>
    </source>
</evidence>
<evidence type="ECO:0000256" key="6">
    <source>
        <dbReference type="ARBA" id="ARBA00023157"/>
    </source>
</evidence>
<dbReference type="PANTHER" id="PTHR24264">
    <property type="entry name" value="TRYPSIN-RELATED"/>
    <property type="match status" value="1"/>
</dbReference>
<feature type="compositionally biased region" description="Polar residues" evidence="8">
    <location>
        <begin position="312"/>
        <end position="336"/>
    </location>
</feature>
<keyword evidence="6" id="KW-1015">Disulfide bond</keyword>
<feature type="region of interest" description="Disordered" evidence="8">
    <location>
        <begin position="199"/>
        <end position="232"/>
    </location>
</feature>
<dbReference type="InterPro" id="IPR001314">
    <property type="entry name" value="Peptidase_S1A"/>
</dbReference>
<gene>
    <name evidence="10" type="ORF">ACAOBT_LOCUS33020</name>
</gene>
<evidence type="ECO:0000256" key="2">
    <source>
        <dbReference type="ARBA" id="ARBA00022525"/>
    </source>
</evidence>
<dbReference type="OrthoDB" id="6339452at2759"/>
<dbReference type="Proteomes" id="UP001152888">
    <property type="component" value="Unassembled WGS sequence"/>
</dbReference>
<dbReference type="PANTHER" id="PTHR24264:SF54">
    <property type="entry name" value="PEPTIDASE S1 DOMAIN-CONTAINING PROTEIN"/>
    <property type="match status" value="1"/>
</dbReference>
<dbReference type="EMBL" id="CAKOFQ010008219">
    <property type="protein sequence ID" value="CAH2012791.1"/>
    <property type="molecule type" value="Genomic_DNA"/>
</dbReference>
<evidence type="ECO:0000259" key="9">
    <source>
        <dbReference type="PROSITE" id="PS50240"/>
    </source>
</evidence>
<dbReference type="CDD" id="cd00190">
    <property type="entry name" value="Tryp_SPc"/>
    <property type="match status" value="1"/>
</dbReference>
<dbReference type="InterPro" id="IPR033116">
    <property type="entry name" value="TRYPSIN_SER"/>
</dbReference>
<accession>A0A9P0M6K4</accession>
<evidence type="ECO:0000256" key="8">
    <source>
        <dbReference type="SAM" id="MobiDB-lite"/>
    </source>
</evidence>
<feature type="region of interest" description="Disordered" evidence="8">
    <location>
        <begin position="299"/>
        <end position="349"/>
    </location>
</feature>
<feature type="region of interest" description="Disordered" evidence="8">
    <location>
        <begin position="99"/>
        <end position="118"/>
    </location>
</feature>
<dbReference type="GO" id="GO:0005615">
    <property type="term" value="C:extracellular space"/>
    <property type="evidence" value="ECO:0007669"/>
    <property type="project" value="TreeGrafter"/>
</dbReference>
<dbReference type="GO" id="GO:0004252">
    <property type="term" value="F:serine-type endopeptidase activity"/>
    <property type="evidence" value="ECO:0007669"/>
    <property type="project" value="InterPro"/>
</dbReference>
<dbReference type="InterPro" id="IPR001254">
    <property type="entry name" value="Trypsin_dom"/>
</dbReference>
<keyword evidence="2" id="KW-0964">Secreted</keyword>
<feature type="compositionally biased region" description="Low complexity" evidence="8">
    <location>
        <begin position="100"/>
        <end position="118"/>
    </location>
</feature>
<dbReference type="GO" id="GO:0006508">
    <property type="term" value="P:proteolysis"/>
    <property type="evidence" value="ECO:0007669"/>
    <property type="project" value="UniProtKB-KW"/>
</dbReference>
<evidence type="ECO:0000256" key="7">
    <source>
        <dbReference type="RuleBase" id="RU363034"/>
    </source>
</evidence>
<dbReference type="PROSITE" id="PS00135">
    <property type="entry name" value="TRYPSIN_SER"/>
    <property type="match status" value="1"/>
</dbReference>
<dbReference type="InterPro" id="IPR009003">
    <property type="entry name" value="Peptidase_S1_PA"/>
</dbReference>
<evidence type="ECO:0000313" key="11">
    <source>
        <dbReference type="Proteomes" id="UP001152888"/>
    </source>
</evidence>
<name>A0A9P0M6K4_ACAOB</name>
<dbReference type="Pfam" id="PF00089">
    <property type="entry name" value="Trypsin"/>
    <property type="match status" value="1"/>
</dbReference>
<dbReference type="SUPFAM" id="SSF50494">
    <property type="entry name" value="Trypsin-like serine proteases"/>
    <property type="match status" value="1"/>
</dbReference>
<dbReference type="SMART" id="SM00020">
    <property type="entry name" value="Tryp_SPc"/>
    <property type="match status" value="1"/>
</dbReference>
<feature type="compositionally biased region" description="Low complexity" evidence="8">
    <location>
        <begin position="200"/>
        <end position="226"/>
    </location>
</feature>
<dbReference type="InterPro" id="IPR018114">
    <property type="entry name" value="TRYPSIN_HIS"/>
</dbReference>
<dbReference type="InterPro" id="IPR050127">
    <property type="entry name" value="Serine_Proteases_S1"/>
</dbReference>
<comment type="caution">
    <text evidence="10">The sequence shown here is derived from an EMBL/GenBank/DDBJ whole genome shotgun (WGS) entry which is preliminary data.</text>
</comment>
<keyword evidence="4 7" id="KW-0378">Hydrolase</keyword>
<reference evidence="10" key="1">
    <citation type="submission" date="2022-03" db="EMBL/GenBank/DDBJ databases">
        <authorList>
            <person name="Sayadi A."/>
        </authorList>
    </citation>
    <scope>NUCLEOTIDE SEQUENCE</scope>
</reference>
<evidence type="ECO:0000313" key="10">
    <source>
        <dbReference type="EMBL" id="CAH2012791.1"/>
    </source>
</evidence>
<proteinExistence type="predicted"/>
<keyword evidence="11" id="KW-1185">Reference proteome</keyword>
<feature type="compositionally biased region" description="Basic and acidic residues" evidence="8">
    <location>
        <begin position="300"/>
        <end position="311"/>
    </location>
</feature>
<protein>
    <recommendedName>
        <fullName evidence="9">Peptidase S1 domain-containing protein</fullName>
    </recommendedName>
</protein>